<gene>
    <name evidence="2" type="ORF">SAMD00020551_1325</name>
</gene>
<dbReference type="AlphaFoldDB" id="A0A0A8X2C6"/>
<dbReference type="Gene3D" id="1.10.3210.10">
    <property type="entry name" value="Hypothetical protein af1432"/>
    <property type="match status" value="1"/>
</dbReference>
<keyword evidence="3" id="KW-1185">Reference proteome</keyword>
<evidence type="ECO:0000313" key="2">
    <source>
        <dbReference type="EMBL" id="GAM13187.1"/>
    </source>
</evidence>
<organism evidence="2 3">
    <name type="scientific">Mesobacillus selenatarsenatis (strain DSM 18680 / JCM 14380 / FERM P-15431 / SF-1)</name>
    <dbReference type="NCBI Taxonomy" id="1321606"/>
    <lineage>
        <taxon>Bacteria</taxon>
        <taxon>Bacillati</taxon>
        <taxon>Bacillota</taxon>
        <taxon>Bacilli</taxon>
        <taxon>Bacillales</taxon>
        <taxon>Bacillaceae</taxon>
        <taxon>Mesobacillus</taxon>
    </lineage>
</organism>
<protein>
    <submittedName>
        <fullName evidence="2">GTP pyrophosphokinase, (P)ppGpp synthetase II/guanosine-3',5'-bis(Diphosphate) 3'-pyrophosphohydrolase</fullName>
        <ecNumber evidence="2">2.7.6.5</ecNumber>
        <ecNumber evidence="2">3.1.7.2</ecNumber>
    </submittedName>
</protein>
<proteinExistence type="predicted"/>
<dbReference type="RefSeq" id="WP_084135398.1">
    <property type="nucleotide sequence ID" value="NZ_BASE01000028.1"/>
</dbReference>
<dbReference type="GO" id="GO:0008893">
    <property type="term" value="F:guanosine-3',5'-bis(diphosphate) 3'-diphosphatase activity"/>
    <property type="evidence" value="ECO:0007669"/>
    <property type="project" value="UniProtKB-EC"/>
</dbReference>
<evidence type="ECO:0000259" key="1">
    <source>
        <dbReference type="SMART" id="SM00471"/>
    </source>
</evidence>
<dbReference type="PANTHER" id="PTHR46246:SF1">
    <property type="entry name" value="GUANOSINE-3',5'-BIS(DIPHOSPHATE) 3'-PYROPHOSPHOHYDROLASE MESH1"/>
    <property type="match status" value="1"/>
</dbReference>
<keyword evidence="2" id="KW-0378">Hydrolase</keyword>
<comment type="caution">
    <text evidence="2">The sequence shown here is derived from an EMBL/GenBank/DDBJ whole genome shotgun (WGS) entry which is preliminary data.</text>
</comment>
<dbReference type="SUPFAM" id="SSF109604">
    <property type="entry name" value="HD-domain/PDEase-like"/>
    <property type="match status" value="1"/>
</dbReference>
<dbReference type="GO" id="GO:0008728">
    <property type="term" value="F:GTP diphosphokinase activity"/>
    <property type="evidence" value="ECO:0007669"/>
    <property type="project" value="UniProtKB-EC"/>
</dbReference>
<dbReference type="PANTHER" id="PTHR46246">
    <property type="entry name" value="GUANOSINE-3',5'-BIS(DIPHOSPHATE) 3'-PYROPHOSPHOHYDROLASE MESH1"/>
    <property type="match status" value="1"/>
</dbReference>
<dbReference type="GO" id="GO:0016301">
    <property type="term" value="F:kinase activity"/>
    <property type="evidence" value="ECO:0007669"/>
    <property type="project" value="UniProtKB-KW"/>
</dbReference>
<dbReference type="EC" id="3.1.7.2" evidence="2"/>
<dbReference type="InterPro" id="IPR052194">
    <property type="entry name" value="MESH1"/>
</dbReference>
<sequence>MDLIEKALQIASMAHEGQYRKNTKIPYIAHPAAVGMILQKAGYREEMIAAGILHDTVEDTDLTMEDIEREFGKEIAMIVEGCSEPDKSLSWEERKEHTIEFLKIASEEIRVVACADKLHNVRSIRKDVEQSGEVVWSRFNRGIKQQEWYYKNVVESLGYATKFPILDELKKEIERLFKREKFSYNKYEFSVIKDADLDKDDNLDRKHPKRK</sequence>
<dbReference type="STRING" id="1321606.SAMD00020551_1325"/>
<dbReference type="Proteomes" id="UP000031014">
    <property type="component" value="Unassembled WGS sequence"/>
</dbReference>
<keyword evidence="2" id="KW-0418">Kinase</keyword>
<evidence type="ECO:0000313" key="3">
    <source>
        <dbReference type="Proteomes" id="UP000031014"/>
    </source>
</evidence>
<keyword evidence="2" id="KW-0808">Transferase</keyword>
<dbReference type="OrthoDB" id="9802385at2"/>
<accession>A0A0A8X2C6</accession>
<reference evidence="2 3" key="1">
    <citation type="submission" date="2013-06" db="EMBL/GenBank/DDBJ databases">
        <title>Whole genome shotgun sequence of Bacillus selenatarsenatis SF-1.</title>
        <authorList>
            <person name="Kuroda M."/>
            <person name="Sei K."/>
            <person name="Yamashita M."/>
            <person name="Ike M."/>
        </authorList>
    </citation>
    <scope>NUCLEOTIDE SEQUENCE [LARGE SCALE GENOMIC DNA]</scope>
    <source>
        <strain evidence="2 3">SF-1</strain>
    </source>
</reference>
<feature type="domain" description="HD/PDEase" evidence="1">
    <location>
        <begin position="23"/>
        <end position="130"/>
    </location>
</feature>
<dbReference type="EC" id="2.7.6.5" evidence="2"/>
<dbReference type="EMBL" id="BASE01000028">
    <property type="protein sequence ID" value="GAM13187.1"/>
    <property type="molecule type" value="Genomic_DNA"/>
</dbReference>
<name>A0A0A8X2C6_MESS1</name>
<dbReference type="InterPro" id="IPR003607">
    <property type="entry name" value="HD/PDEase_dom"/>
</dbReference>
<dbReference type="SMART" id="SM00471">
    <property type="entry name" value="HDc"/>
    <property type="match status" value="1"/>
</dbReference>
<dbReference type="Pfam" id="PF13328">
    <property type="entry name" value="HD_4"/>
    <property type="match status" value="1"/>
</dbReference>